<evidence type="ECO:0000313" key="2">
    <source>
        <dbReference type="EMBL" id="EIW85228.1"/>
    </source>
</evidence>
<keyword evidence="3" id="KW-1185">Reference proteome</keyword>
<dbReference type="GeneID" id="19211854"/>
<accession>A0A5M3N1H6</accession>
<dbReference type="RefSeq" id="XP_007764779.1">
    <property type="nucleotide sequence ID" value="XM_007766589.1"/>
</dbReference>
<proteinExistence type="predicted"/>
<organism evidence="2 3">
    <name type="scientific">Coniophora puteana (strain RWD-64-598)</name>
    <name type="common">Brown rot fungus</name>
    <dbReference type="NCBI Taxonomy" id="741705"/>
    <lineage>
        <taxon>Eukaryota</taxon>
        <taxon>Fungi</taxon>
        <taxon>Dikarya</taxon>
        <taxon>Basidiomycota</taxon>
        <taxon>Agaricomycotina</taxon>
        <taxon>Agaricomycetes</taxon>
        <taxon>Agaricomycetidae</taxon>
        <taxon>Boletales</taxon>
        <taxon>Coniophorineae</taxon>
        <taxon>Coniophoraceae</taxon>
        <taxon>Coniophora</taxon>
    </lineage>
</organism>
<protein>
    <submittedName>
        <fullName evidence="2">Uncharacterized protein</fullName>
    </submittedName>
</protein>
<dbReference type="Proteomes" id="UP000053558">
    <property type="component" value="Unassembled WGS sequence"/>
</dbReference>
<dbReference type="EMBL" id="JH711574">
    <property type="protein sequence ID" value="EIW85228.1"/>
    <property type="molecule type" value="Genomic_DNA"/>
</dbReference>
<reference evidence="3" key="1">
    <citation type="journal article" date="2012" name="Science">
        <title>The Paleozoic origin of enzymatic lignin decomposition reconstructed from 31 fungal genomes.</title>
        <authorList>
            <person name="Floudas D."/>
            <person name="Binder M."/>
            <person name="Riley R."/>
            <person name="Barry K."/>
            <person name="Blanchette R.A."/>
            <person name="Henrissat B."/>
            <person name="Martinez A.T."/>
            <person name="Otillar R."/>
            <person name="Spatafora J.W."/>
            <person name="Yadav J.S."/>
            <person name="Aerts A."/>
            <person name="Benoit I."/>
            <person name="Boyd A."/>
            <person name="Carlson A."/>
            <person name="Copeland A."/>
            <person name="Coutinho P.M."/>
            <person name="de Vries R.P."/>
            <person name="Ferreira P."/>
            <person name="Findley K."/>
            <person name="Foster B."/>
            <person name="Gaskell J."/>
            <person name="Glotzer D."/>
            <person name="Gorecki P."/>
            <person name="Heitman J."/>
            <person name="Hesse C."/>
            <person name="Hori C."/>
            <person name="Igarashi K."/>
            <person name="Jurgens J.A."/>
            <person name="Kallen N."/>
            <person name="Kersten P."/>
            <person name="Kohler A."/>
            <person name="Kuees U."/>
            <person name="Kumar T.K.A."/>
            <person name="Kuo A."/>
            <person name="LaButti K."/>
            <person name="Larrondo L.F."/>
            <person name="Lindquist E."/>
            <person name="Ling A."/>
            <person name="Lombard V."/>
            <person name="Lucas S."/>
            <person name="Lundell T."/>
            <person name="Martin R."/>
            <person name="McLaughlin D.J."/>
            <person name="Morgenstern I."/>
            <person name="Morin E."/>
            <person name="Murat C."/>
            <person name="Nagy L.G."/>
            <person name="Nolan M."/>
            <person name="Ohm R.A."/>
            <person name="Patyshakuliyeva A."/>
            <person name="Rokas A."/>
            <person name="Ruiz-Duenas F.J."/>
            <person name="Sabat G."/>
            <person name="Salamov A."/>
            <person name="Samejima M."/>
            <person name="Schmutz J."/>
            <person name="Slot J.C."/>
            <person name="St John F."/>
            <person name="Stenlid J."/>
            <person name="Sun H."/>
            <person name="Sun S."/>
            <person name="Syed K."/>
            <person name="Tsang A."/>
            <person name="Wiebenga A."/>
            <person name="Young D."/>
            <person name="Pisabarro A."/>
            <person name="Eastwood D.C."/>
            <person name="Martin F."/>
            <person name="Cullen D."/>
            <person name="Grigoriev I.V."/>
            <person name="Hibbett D.S."/>
        </authorList>
    </citation>
    <scope>NUCLEOTIDE SEQUENCE [LARGE SCALE GENOMIC DNA]</scope>
    <source>
        <strain evidence="3">RWD-64-598 SS2</strain>
    </source>
</reference>
<gene>
    <name evidence="2" type="ORF">CONPUDRAFT_98095</name>
</gene>
<name>A0A5M3N1H6_CONPW</name>
<dbReference type="KEGG" id="cput:CONPUDRAFT_98095"/>
<evidence type="ECO:0000313" key="3">
    <source>
        <dbReference type="Proteomes" id="UP000053558"/>
    </source>
</evidence>
<sequence>MDRFFAPNTTEAMAFNHLSENWFNWDTDHSSFNETLIAGCASYQAFSRYLSGSDIFIFPRSRSELEGVLRRYSYDSIHNSIARSRSTLERGGYSRACHLAEQSIRNVLNQNDNTAALLAMHSPQRARQESNSRFTRPTAKA</sequence>
<dbReference type="OrthoDB" id="3229989at2759"/>
<dbReference type="AlphaFoldDB" id="A0A5M3N1H6"/>
<evidence type="ECO:0000256" key="1">
    <source>
        <dbReference type="SAM" id="MobiDB-lite"/>
    </source>
</evidence>
<comment type="caution">
    <text evidence="2">The sequence shown here is derived from an EMBL/GenBank/DDBJ whole genome shotgun (WGS) entry which is preliminary data.</text>
</comment>
<dbReference type="OMA" id="ENWFSWD"/>
<feature type="region of interest" description="Disordered" evidence="1">
    <location>
        <begin position="122"/>
        <end position="141"/>
    </location>
</feature>